<evidence type="ECO:0000259" key="2">
    <source>
        <dbReference type="PROSITE" id="PS50004"/>
    </source>
</evidence>
<sequence>MQTNVPQFFDSQKQMINFVVPGIATSVQCLTSPINNEALAASASDSNLANISAESSLASSQAFSILGGLNPELYKPTYSLEPGEEEFYPDYHRGRVWFKLFYEPQNEQLVIHLIKVKNLPSRVKGSVNCCDPFVRIQLLPEERRYVQSKIKKKTCNPKFDETFVFQVPARAVNERSIRITVFDNERGKKHNVIGHIIVQLKEIGDNLGENTLLWRDLETEIDEVIASFILL</sequence>
<organism evidence="3 4">
    <name type="scientific">Dinothrombium tinctorium</name>
    <dbReference type="NCBI Taxonomy" id="1965070"/>
    <lineage>
        <taxon>Eukaryota</taxon>
        <taxon>Metazoa</taxon>
        <taxon>Ecdysozoa</taxon>
        <taxon>Arthropoda</taxon>
        <taxon>Chelicerata</taxon>
        <taxon>Arachnida</taxon>
        <taxon>Acari</taxon>
        <taxon>Acariformes</taxon>
        <taxon>Trombidiformes</taxon>
        <taxon>Prostigmata</taxon>
        <taxon>Anystina</taxon>
        <taxon>Parasitengona</taxon>
        <taxon>Trombidioidea</taxon>
        <taxon>Trombidiidae</taxon>
        <taxon>Dinothrombium</taxon>
    </lineage>
</organism>
<dbReference type="GO" id="GO:0000149">
    <property type="term" value="F:SNARE binding"/>
    <property type="evidence" value="ECO:0007669"/>
    <property type="project" value="TreeGrafter"/>
</dbReference>
<dbReference type="Gene3D" id="2.60.40.150">
    <property type="entry name" value="C2 domain"/>
    <property type="match status" value="1"/>
</dbReference>
<dbReference type="Proteomes" id="UP000285301">
    <property type="component" value="Unassembled WGS sequence"/>
</dbReference>
<comment type="caution">
    <text evidence="3">The sequence shown here is derived from an EMBL/GenBank/DDBJ whole genome shotgun (WGS) entry which is preliminary data.</text>
</comment>
<dbReference type="InterPro" id="IPR000008">
    <property type="entry name" value="C2_dom"/>
</dbReference>
<dbReference type="InterPro" id="IPR047897">
    <property type="entry name" value="Synaptotagmin-15/17_C2A"/>
</dbReference>
<keyword evidence="4" id="KW-1185">Reference proteome</keyword>
<dbReference type="GO" id="GO:0005544">
    <property type="term" value="F:calcium-dependent phospholipid binding"/>
    <property type="evidence" value="ECO:0007669"/>
    <property type="project" value="TreeGrafter"/>
</dbReference>
<dbReference type="AlphaFoldDB" id="A0A443QH26"/>
<reference evidence="3 4" key="1">
    <citation type="journal article" date="2018" name="Gigascience">
        <title>Genomes of trombidid mites reveal novel predicted allergens and laterally-transferred genes associated with secondary metabolism.</title>
        <authorList>
            <person name="Dong X."/>
            <person name="Chaisiri K."/>
            <person name="Xia D."/>
            <person name="Armstrong S.D."/>
            <person name="Fang Y."/>
            <person name="Donnelly M.J."/>
            <person name="Kadowaki T."/>
            <person name="McGarry J.W."/>
            <person name="Darby A.C."/>
            <person name="Makepeace B.L."/>
        </authorList>
    </citation>
    <scope>NUCLEOTIDE SEQUENCE [LARGE SCALE GENOMIC DNA]</scope>
    <source>
        <strain evidence="3">UoL-WK</strain>
    </source>
</reference>
<keyword evidence="1" id="KW-0677">Repeat</keyword>
<dbReference type="PANTHER" id="PTHR10024:SF234">
    <property type="entry name" value="SYNAPTOTAGMIN-15-RELATED"/>
    <property type="match status" value="1"/>
</dbReference>
<dbReference type="PROSITE" id="PS50004">
    <property type="entry name" value="C2"/>
    <property type="match status" value="1"/>
</dbReference>
<dbReference type="FunFam" id="2.60.40.150:FF:000237">
    <property type="entry name" value="Synaptotagmin 15"/>
    <property type="match status" value="1"/>
</dbReference>
<dbReference type="GO" id="GO:0030276">
    <property type="term" value="F:clathrin binding"/>
    <property type="evidence" value="ECO:0007669"/>
    <property type="project" value="TreeGrafter"/>
</dbReference>
<dbReference type="InterPro" id="IPR035892">
    <property type="entry name" value="C2_domain_sf"/>
</dbReference>
<dbReference type="STRING" id="1965070.A0A443QH26"/>
<dbReference type="OrthoDB" id="10259057at2759"/>
<dbReference type="GO" id="GO:0001786">
    <property type="term" value="F:phosphatidylserine binding"/>
    <property type="evidence" value="ECO:0007669"/>
    <property type="project" value="TreeGrafter"/>
</dbReference>
<dbReference type="PANTHER" id="PTHR10024">
    <property type="entry name" value="SYNAPTOTAGMIN"/>
    <property type="match status" value="1"/>
</dbReference>
<dbReference type="PRINTS" id="PR00399">
    <property type="entry name" value="SYNAPTOTAGMN"/>
</dbReference>
<evidence type="ECO:0000256" key="1">
    <source>
        <dbReference type="ARBA" id="ARBA00022737"/>
    </source>
</evidence>
<dbReference type="SUPFAM" id="SSF49562">
    <property type="entry name" value="C2 domain (Calcium/lipid-binding domain, CaLB)"/>
    <property type="match status" value="1"/>
</dbReference>
<dbReference type="GO" id="GO:0005509">
    <property type="term" value="F:calcium ion binding"/>
    <property type="evidence" value="ECO:0007669"/>
    <property type="project" value="TreeGrafter"/>
</dbReference>
<feature type="domain" description="C2" evidence="2">
    <location>
        <begin position="92"/>
        <end position="215"/>
    </location>
</feature>
<dbReference type="CDD" id="cd08390">
    <property type="entry name" value="C2A_Synaptotagmin-15-17"/>
    <property type="match status" value="1"/>
</dbReference>
<dbReference type="GO" id="GO:0070382">
    <property type="term" value="C:exocytic vesicle"/>
    <property type="evidence" value="ECO:0007669"/>
    <property type="project" value="TreeGrafter"/>
</dbReference>
<dbReference type="EMBL" id="NCKU01007888">
    <property type="protein sequence ID" value="RWS02308.1"/>
    <property type="molecule type" value="Genomic_DNA"/>
</dbReference>
<dbReference type="InterPro" id="IPR001565">
    <property type="entry name" value="Synaptotagmin"/>
</dbReference>
<evidence type="ECO:0000313" key="4">
    <source>
        <dbReference type="Proteomes" id="UP000285301"/>
    </source>
</evidence>
<evidence type="ECO:0000313" key="3">
    <source>
        <dbReference type="EMBL" id="RWS02308.1"/>
    </source>
</evidence>
<dbReference type="SMART" id="SM00239">
    <property type="entry name" value="C2"/>
    <property type="match status" value="1"/>
</dbReference>
<dbReference type="GO" id="GO:0005886">
    <property type="term" value="C:plasma membrane"/>
    <property type="evidence" value="ECO:0007669"/>
    <property type="project" value="TreeGrafter"/>
</dbReference>
<gene>
    <name evidence="3" type="ORF">B4U79_03455</name>
</gene>
<accession>A0A443QH26</accession>
<protein>
    <submittedName>
        <fullName evidence="3">Synaptotagmin-15-like protein</fullName>
    </submittedName>
</protein>
<dbReference type="Pfam" id="PF00168">
    <property type="entry name" value="C2"/>
    <property type="match status" value="1"/>
</dbReference>
<proteinExistence type="predicted"/>
<dbReference type="GO" id="GO:0017156">
    <property type="term" value="P:calcium-ion regulated exocytosis"/>
    <property type="evidence" value="ECO:0007669"/>
    <property type="project" value="TreeGrafter"/>
</dbReference>
<name>A0A443QH26_9ACAR</name>